<dbReference type="Proteomes" id="UP001161389">
    <property type="component" value="Unassembled WGS sequence"/>
</dbReference>
<reference evidence="1" key="1">
    <citation type="journal article" date="2014" name="Int. J. Syst. Evol. Microbiol.">
        <title>Complete genome sequence of Corynebacterium casei LMG S-19264T (=DSM 44701T), isolated from a smear-ripened cheese.</title>
        <authorList>
            <consortium name="US DOE Joint Genome Institute (JGI-PGF)"/>
            <person name="Walter F."/>
            <person name="Albersmeier A."/>
            <person name="Kalinowski J."/>
            <person name="Ruckert C."/>
        </authorList>
    </citation>
    <scope>NUCLEOTIDE SEQUENCE</scope>
    <source>
        <strain evidence="1">NBRC 110071</strain>
    </source>
</reference>
<comment type="caution">
    <text evidence="1">The sequence shown here is derived from an EMBL/GenBank/DDBJ whole genome shotgun (WGS) entry which is preliminary data.</text>
</comment>
<proteinExistence type="predicted"/>
<accession>A0AA37SAQ6</accession>
<reference evidence="1" key="2">
    <citation type="submission" date="2023-01" db="EMBL/GenBank/DDBJ databases">
        <title>Draft genome sequence of Litoribrevibacter albus strain NBRC 110071.</title>
        <authorList>
            <person name="Sun Q."/>
            <person name="Mori K."/>
        </authorList>
    </citation>
    <scope>NUCLEOTIDE SEQUENCE</scope>
    <source>
        <strain evidence="1">NBRC 110071</strain>
    </source>
</reference>
<keyword evidence="2" id="KW-1185">Reference proteome</keyword>
<organism evidence="1 2">
    <name type="scientific">Litoribrevibacter albus</name>
    <dbReference type="NCBI Taxonomy" id="1473156"/>
    <lineage>
        <taxon>Bacteria</taxon>
        <taxon>Pseudomonadati</taxon>
        <taxon>Pseudomonadota</taxon>
        <taxon>Gammaproteobacteria</taxon>
        <taxon>Oceanospirillales</taxon>
        <taxon>Oceanospirillaceae</taxon>
        <taxon>Litoribrevibacter</taxon>
    </lineage>
</organism>
<evidence type="ECO:0000313" key="1">
    <source>
        <dbReference type="EMBL" id="GLQ32437.1"/>
    </source>
</evidence>
<name>A0AA37SAQ6_9GAMM</name>
<sequence length="69" mass="7923">MAVFRGIWSAPEPLKKGSGVYATYAAVKSSIRYMLNISKLPVWQFSGKYVMRESKSTKNYLDFYLTYLA</sequence>
<gene>
    <name evidence="1" type="ORF">GCM10007876_29160</name>
</gene>
<evidence type="ECO:0000313" key="2">
    <source>
        <dbReference type="Proteomes" id="UP001161389"/>
    </source>
</evidence>
<protein>
    <submittedName>
        <fullName evidence="1">Uncharacterized protein</fullName>
    </submittedName>
</protein>
<dbReference type="EMBL" id="BSNM01000015">
    <property type="protein sequence ID" value="GLQ32437.1"/>
    <property type="molecule type" value="Genomic_DNA"/>
</dbReference>
<dbReference type="AlphaFoldDB" id="A0AA37SAQ6"/>